<name>A0A931A6A8_9ACTN</name>
<reference evidence="1" key="1">
    <citation type="submission" date="2020-11" db="EMBL/GenBank/DDBJ databases">
        <title>Whole-genome analyses of Nonomuraea sp. K274.</title>
        <authorList>
            <person name="Veyisoglu A."/>
        </authorList>
    </citation>
    <scope>NUCLEOTIDE SEQUENCE</scope>
    <source>
        <strain evidence="1">K274</strain>
    </source>
</reference>
<organism evidence="1 2">
    <name type="scientific">Nonomuraea cypriaca</name>
    <dbReference type="NCBI Taxonomy" id="1187855"/>
    <lineage>
        <taxon>Bacteria</taxon>
        <taxon>Bacillati</taxon>
        <taxon>Actinomycetota</taxon>
        <taxon>Actinomycetes</taxon>
        <taxon>Streptosporangiales</taxon>
        <taxon>Streptosporangiaceae</taxon>
        <taxon>Nonomuraea</taxon>
    </lineage>
</organism>
<protein>
    <submittedName>
        <fullName evidence="1">Uncharacterized protein</fullName>
    </submittedName>
</protein>
<dbReference type="Proteomes" id="UP000605361">
    <property type="component" value="Unassembled WGS sequence"/>
</dbReference>
<accession>A0A931A6A8</accession>
<comment type="caution">
    <text evidence="1">The sequence shown here is derived from an EMBL/GenBank/DDBJ whole genome shotgun (WGS) entry which is preliminary data.</text>
</comment>
<dbReference type="AlphaFoldDB" id="A0A931A6A8"/>
<gene>
    <name evidence="1" type="ORF">ITP53_09305</name>
</gene>
<proteinExistence type="predicted"/>
<sequence length="51" mass="5104">MPDDAATDVPEDAATDVPDDAVAGDAMSVAAAAATKTVPARLLIIEPPKVE</sequence>
<keyword evidence="2" id="KW-1185">Reference proteome</keyword>
<evidence type="ECO:0000313" key="2">
    <source>
        <dbReference type="Proteomes" id="UP000605361"/>
    </source>
</evidence>
<dbReference type="RefSeq" id="WP_195894917.1">
    <property type="nucleotide sequence ID" value="NZ_JADOGI010000020.1"/>
</dbReference>
<dbReference type="EMBL" id="JADOGI010000020">
    <property type="protein sequence ID" value="MBF8185938.1"/>
    <property type="molecule type" value="Genomic_DNA"/>
</dbReference>
<evidence type="ECO:0000313" key="1">
    <source>
        <dbReference type="EMBL" id="MBF8185938.1"/>
    </source>
</evidence>